<accession>A0A7W9BI93</accession>
<sequence>MRKTLTLLLVSAGTGAQAHPGHLADVAGHDHWVAGAAIGLAILTGIYGALKGRKKTDSEPELELEEEGEAA</sequence>
<organism evidence="3 4">
    <name type="scientific">Yoonia ponticola</name>
    <dbReference type="NCBI Taxonomy" id="1524255"/>
    <lineage>
        <taxon>Bacteria</taxon>
        <taxon>Pseudomonadati</taxon>
        <taxon>Pseudomonadota</taxon>
        <taxon>Alphaproteobacteria</taxon>
        <taxon>Rhodobacterales</taxon>
        <taxon>Paracoccaceae</taxon>
        <taxon>Yoonia</taxon>
    </lineage>
</organism>
<gene>
    <name evidence="3" type="ORF">FHS72_000640</name>
</gene>
<evidence type="ECO:0000256" key="1">
    <source>
        <dbReference type="SAM" id="Phobius"/>
    </source>
</evidence>
<keyword evidence="1" id="KW-1133">Transmembrane helix</keyword>
<feature type="chain" id="PRO_5030854043" description="LPXTG cell wall anchor domain-containing protein" evidence="2">
    <location>
        <begin position="19"/>
        <end position="71"/>
    </location>
</feature>
<reference evidence="3 4" key="1">
    <citation type="submission" date="2020-08" db="EMBL/GenBank/DDBJ databases">
        <title>Genomic Encyclopedia of Type Strains, Phase IV (KMG-IV): sequencing the most valuable type-strain genomes for metagenomic binning, comparative biology and taxonomic classification.</title>
        <authorList>
            <person name="Goeker M."/>
        </authorList>
    </citation>
    <scope>NUCLEOTIDE SEQUENCE [LARGE SCALE GENOMIC DNA]</scope>
    <source>
        <strain evidence="3 4">DSM 101064</strain>
    </source>
</reference>
<feature type="transmembrane region" description="Helical" evidence="1">
    <location>
        <begin position="32"/>
        <end position="50"/>
    </location>
</feature>
<protein>
    <recommendedName>
        <fullName evidence="5">LPXTG cell wall anchor domain-containing protein</fullName>
    </recommendedName>
</protein>
<dbReference type="RefSeq" id="WP_183525478.1">
    <property type="nucleotide sequence ID" value="NZ_JACIJM010000002.1"/>
</dbReference>
<keyword evidence="1" id="KW-0472">Membrane</keyword>
<proteinExistence type="predicted"/>
<keyword evidence="2" id="KW-0732">Signal</keyword>
<dbReference type="InterPro" id="IPR046619">
    <property type="entry name" value="DUF6732"/>
</dbReference>
<keyword evidence="1" id="KW-0812">Transmembrane</keyword>
<name>A0A7W9BI93_9RHOB</name>
<dbReference type="Proteomes" id="UP000535415">
    <property type="component" value="Unassembled WGS sequence"/>
</dbReference>
<evidence type="ECO:0000313" key="4">
    <source>
        <dbReference type="Proteomes" id="UP000535415"/>
    </source>
</evidence>
<dbReference type="EMBL" id="JACIJM010000002">
    <property type="protein sequence ID" value="MBB5721033.1"/>
    <property type="molecule type" value="Genomic_DNA"/>
</dbReference>
<evidence type="ECO:0000256" key="2">
    <source>
        <dbReference type="SAM" id="SignalP"/>
    </source>
</evidence>
<evidence type="ECO:0000313" key="3">
    <source>
        <dbReference type="EMBL" id="MBB5721033.1"/>
    </source>
</evidence>
<comment type="caution">
    <text evidence="3">The sequence shown here is derived from an EMBL/GenBank/DDBJ whole genome shotgun (WGS) entry which is preliminary data.</text>
</comment>
<evidence type="ECO:0008006" key="5">
    <source>
        <dbReference type="Google" id="ProtNLM"/>
    </source>
</evidence>
<dbReference type="AlphaFoldDB" id="A0A7W9BI93"/>
<keyword evidence="4" id="KW-1185">Reference proteome</keyword>
<dbReference type="Pfam" id="PF20506">
    <property type="entry name" value="DUF6732"/>
    <property type="match status" value="1"/>
</dbReference>
<feature type="signal peptide" evidence="2">
    <location>
        <begin position="1"/>
        <end position="18"/>
    </location>
</feature>